<evidence type="ECO:0000313" key="2">
    <source>
        <dbReference type="Proteomes" id="UP000823388"/>
    </source>
</evidence>
<name>A0A8T0Q8U4_PANVG</name>
<gene>
    <name evidence="1" type="ORF">PVAP13_7KG105609</name>
</gene>
<reference evidence="1" key="1">
    <citation type="submission" date="2020-05" db="EMBL/GenBank/DDBJ databases">
        <title>WGS assembly of Panicum virgatum.</title>
        <authorList>
            <person name="Lovell J.T."/>
            <person name="Jenkins J."/>
            <person name="Shu S."/>
            <person name="Juenger T.E."/>
            <person name="Schmutz J."/>
        </authorList>
    </citation>
    <scope>NUCLEOTIDE SEQUENCE</scope>
    <source>
        <strain evidence="1">AP13</strain>
    </source>
</reference>
<comment type="caution">
    <text evidence="1">The sequence shown here is derived from an EMBL/GenBank/DDBJ whole genome shotgun (WGS) entry which is preliminary data.</text>
</comment>
<dbReference type="Proteomes" id="UP000823388">
    <property type="component" value="Chromosome 7K"/>
</dbReference>
<accession>A0A8T0Q8U4</accession>
<dbReference type="EMBL" id="CM029049">
    <property type="protein sequence ID" value="KAG2570300.1"/>
    <property type="molecule type" value="Genomic_DNA"/>
</dbReference>
<keyword evidence="2" id="KW-1185">Reference proteome</keyword>
<protein>
    <submittedName>
        <fullName evidence="1">Uncharacterized protein</fullName>
    </submittedName>
</protein>
<organism evidence="1 2">
    <name type="scientific">Panicum virgatum</name>
    <name type="common">Blackwell switchgrass</name>
    <dbReference type="NCBI Taxonomy" id="38727"/>
    <lineage>
        <taxon>Eukaryota</taxon>
        <taxon>Viridiplantae</taxon>
        <taxon>Streptophyta</taxon>
        <taxon>Embryophyta</taxon>
        <taxon>Tracheophyta</taxon>
        <taxon>Spermatophyta</taxon>
        <taxon>Magnoliopsida</taxon>
        <taxon>Liliopsida</taxon>
        <taxon>Poales</taxon>
        <taxon>Poaceae</taxon>
        <taxon>PACMAD clade</taxon>
        <taxon>Panicoideae</taxon>
        <taxon>Panicodae</taxon>
        <taxon>Paniceae</taxon>
        <taxon>Panicinae</taxon>
        <taxon>Panicum</taxon>
        <taxon>Panicum sect. Hiantes</taxon>
    </lineage>
</organism>
<sequence>MNAMPALPAASGPPHHPSHHLQHYYYEFFFSIRDLHMLSQQLVRLVITMTIVHVSCCTFLPQMSSPSHVVHHPHDKRDKLLIYMPSSHMHELMINGGDQNVYVHVAS</sequence>
<evidence type="ECO:0000313" key="1">
    <source>
        <dbReference type="EMBL" id="KAG2570300.1"/>
    </source>
</evidence>
<dbReference type="AlphaFoldDB" id="A0A8T0Q8U4"/>
<proteinExistence type="predicted"/>